<feature type="domain" description="Ig-like" evidence="7">
    <location>
        <begin position="165"/>
        <end position="253"/>
    </location>
</feature>
<dbReference type="Gene3D" id="2.60.40.10">
    <property type="entry name" value="Immunoglobulins"/>
    <property type="match status" value="9"/>
</dbReference>
<dbReference type="SUPFAM" id="SSF49265">
    <property type="entry name" value="Fibronectin type III"/>
    <property type="match status" value="3"/>
</dbReference>
<dbReference type="PROSITE" id="PS50835">
    <property type="entry name" value="IG_LIKE"/>
    <property type="match status" value="3"/>
</dbReference>
<dbReference type="FunFam" id="2.60.40.10:FF:000003">
    <property type="entry name" value="Titin isoform E"/>
    <property type="match status" value="1"/>
</dbReference>
<dbReference type="GeneTree" id="ENSGT01150000286978"/>
<dbReference type="InterPro" id="IPR007110">
    <property type="entry name" value="Ig-like_dom"/>
</dbReference>
<evidence type="ECO:0000256" key="4">
    <source>
        <dbReference type="ARBA" id="ARBA00022737"/>
    </source>
</evidence>
<dbReference type="FunFam" id="2.60.40.10:FF:000127">
    <property type="entry name" value="titin isoform X1"/>
    <property type="match status" value="1"/>
</dbReference>
<protein>
    <submittedName>
        <fullName evidence="9">Uncharacterized protein</fullName>
    </submittedName>
</protein>
<dbReference type="FunFam" id="2.60.40.10:FF:000147">
    <property type="entry name" value="Myosin light chain kinase"/>
    <property type="match status" value="1"/>
</dbReference>
<dbReference type="FunFam" id="2.60.40.10:FF:001229">
    <property type="entry name" value="titin isoform X1"/>
    <property type="match status" value="1"/>
</dbReference>
<dbReference type="Proteomes" id="UP000261540">
    <property type="component" value="Unplaced"/>
</dbReference>
<dbReference type="Pfam" id="PF00041">
    <property type="entry name" value="fn3"/>
    <property type="match status" value="3"/>
</dbReference>
<sequence length="866" mass="96893">KYKDGFVVRRGGVIRLSIPIRGKPIPTCMWTKEGHDISRRAMIASSEDLTELVIKEAQRNDTGVYNLVLQNKCGKKFVSINVKVIGPPDPPQGPLQINDIQACSVRLTWKAPIDDGGSDIHSYIVERREIPNLAWYTVDSKFDIYSGQGLISYISCVLFTVVHKPSIIKEMEDATTKLGQPGTLKCQITGRPLPVIKWYRHGKELLQGKKYEMNSDGRNHSLTITSNQQDDEGVYTCKAINEAGETETSGSLIFEAAPMLSPEYPLKEIYHIVCGASLRLHVMYIGRPEPKITWLHNNVPLQPTENVIIENTKHYTHLIIKNAQRETNTGKYKVQLSNTFGTAEKLLHVEIQDKPGTPEGPIIVEALLKNSVIISWKPPADDGGAMITNYIVEKCEDTSSEEWNLVSSSVSGTSCRIPNLNEGAGYYFRVSAQNQYGVSDPLQIPSVKPGNPQNLVVSGVTKDSCIVSWIPPLNDGGSKIKNYCLEKCEKENEWISVTTDEIHQTVYTVNGLVENSEYKFRVKCDSLWGESDYIIDKFILLFSIVPAKIHLPKHIQNKESIPALRGEVISIKIPFSGKPDPVITWQKGQDLIDSNGNYQVIVTRSFTSLIFPNGVERKDAGFYVVCAKNRFGIDQQTVELYVADVPDPPRGLKVSDVSRDSVTLNWCAPANDGGSKVTNYIVEKCATTAERWIRVAQARDTHYTVVNLFGKTSYQFRVISENKFGQSEPSEPTDPVVTKEDKSRALSYDEEVDDTGERPPEFTLPLYNRAAYVGEDVRFAVTITVHPEPRVTWLKSGQKILPGDNDRKYTFINDKGLYQLIIHNVQTEDDGEYTVLARNKFGDDSCKALLSRVSMKLLGVLYCNGE</sequence>
<dbReference type="STRING" id="1676925.ENSPKIP00000002191"/>
<dbReference type="InterPro" id="IPR013783">
    <property type="entry name" value="Ig-like_fold"/>
</dbReference>
<dbReference type="PROSITE" id="PS50853">
    <property type="entry name" value="FN3"/>
    <property type="match status" value="4"/>
</dbReference>
<dbReference type="InterPro" id="IPR003598">
    <property type="entry name" value="Ig_sub2"/>
</dbReference>
<evidence type="ECO:0000256" key="3">
    <source>
        <dbReference type="ARBA" id="ARBA00022490"/>
    </source>
</evidence>
<organism evidence="9 10">
    <name type="scientific">Paramormyrops kingsleyae</name>
    <dbReference type="NCBI Taxonomy" id="1676925"/>
    <lineage>
        <taxon>Eukaryota</taxon>
        <taxon>Metazoa</taxon>
        <taxon>Chordata</taxon>
        <taxon>Craniata</taxon>
        <taxon>Vertebrata</taxon>
        <taxon>Euteleostomi</taxon>
        <taxon>Actinopterygii</taxon>
        <taxon>Neopterygii</taxon>
        <taxon>Teleostei</taxon>
        <taxon>Osteoglossocephala</taxon>
        <taxon>Osteoglossomorpha</taxon>
        <taxon>Osteoglossiformes</taxon>
        <taxon>Mormyridae</taxon>
        <taxon>Paramormyrops</taxon>
    </lineage>
</organism>
<dbReference type="GO" id="GO:0031430">
    <property type="term" value="C:M band"/>
    <property type="evidence" value="ECO:0007669"/>
    <property type="project" value="TreeGrafter"/>
</dbReference>
<feature type="domain" description="Ig-like" evidence="7">
    <location>
        <begin position="760"/>
        <end position="851"/>
    </location>
</feature>
<feature type="domain" description="Ig-like" evidence="7">
    <location>
        <begin position="272"/>
        <end position="352"/>
    </location>
</feature>
<evidence type="ECO:0000313" key="10">
    <source>
        <dbReference type="Proteomes" id="UP000261540"/>
    </source>
</evidence>
<dbReference type="PANTHER" id="PTHR14340">
    <property type="entry name" value="MICROFIBRIL-ASSOCIATED GLYCOPROTEIN 3"/>
    <property type="match status" value="1"/>
</dbReference>
<evidence type="ECO:0000256" key="1">
    <source>
        <dbReference type="ARBA" id="ARBA00004496"/>
    </source>
</evidence>
<evidence type="ECO:0000259" key="8">
    <source>
        <dbReference type="PROSITE" id="PS50853"/>
    </source>
</evidence>
<dbReference type="SMART" id="SM00408">
    <property type="entry name" value="IGc2"/>
    <property type="match status" value="4"/>
</dbReference>
<feature type="domain" description="Fibronectin type-III" evidence="8">
    <location>
        <begin position="453"/>
        <end position="547"/>
    </location>
</feature>
<feature type="region of interest" description="Disordered" evidence="6">
    <location>
        <begin position="724"/>
        <end position="759"/>
    </location>
</feature>
<dbReference type="FunFam" id="2.60.40.10:FF:000002">
    <property type="entry name" value="Titin a"/>
    <property type="match status" value="1"/>
</dbReference>
<dbReference type="FunFam" id="2.60.40.10:FF:000867">
    <property type="entry name" value="Titin a"/>
    <property type="match status" value="1"/>
</dbReference>
<dbReference type="InterPro" id="IPR036116">
    <property type="entry name" value="FN3_sf"/>
</dbReference>
<evidence type="ECO:0000313" key="9">
    <source>
        <dbReference type="Ensembl" id="ENSPKIP00000002191.1"/>
    </source>
</evidence>
<reference evidence="9" key="1">
    <citation type="submission" date="2025-08" db="UniProtKB">
        <authorList>
            <consortium name="Ensembl"/>
        </authorList>
    </citation>
    <scope>IDENTIFICATION</scope>
</reference>
<keyword evidence="10" id="KW-1185">Reference proteome</keyword>
<dbReference type="PRINTS" id="PR00014">
    <property type="entry name" value="FNTYPEIII"/>
</dbReference>
<accession>A0A3B3Q9X2</accession>
<dbReference type="AlphaFoldDB" id="A0A3B3Q9X2"/>
<name>A0A3B3Q9X2_9TELE</name>
<dbReference type="GO" id="GO:0045214">
    <property type="term" value="P:sarcomere organization"/>
    <property type="evidence" value="ECO:0007669"/>
    <property type="project" value="TreeGrafter"/>
</dbReference>
<reference evidence="9" key="2">
    <citation type="submission" date="2025-09" db="UniProtKB">
        <authorList>
            <consortium name="Ensembl"/>
        </authorList>
    </citation>
    <scope>IDENTIFICATION</scope>
</reference>
<evidence type="ECO:0000256" key="5">
    <source>
        <dbReference type="ARBA" id="ARBA00023319"/>
    </source>
</evidence>
<dbReference type="InterPro" id="IPR013098">
    <property type="entry name" value="Ig_I-set"/>
</dbReference>
<comment type="subcellular location">
    <subcellularLocation>
        <location evidence="1">Cytoplasm</location>
    </subcellularLocation>
</comment>
<dbReference type="GO" id="GO:0008307">
    <property type="term" value="F:structural constituent of muscle"/>
    <property type="evidence" value="ECO:0007669"/>
    <property type="project" value="TreeGrafter"/>
</dbReference>
<feature type="domain" description="Fibronectin type-III" evidence="8">
    <location>
        <begin position="357"/>
        <end position="452"/>
    </location>
</feature>
<evidence type="ECO:0000256" key="2">
    <source>
        <dbReference type="ARBA" id="ARBA00006692"/>
    </source>
</evidence>
<dbReference type="SMART" id="SM00060">
    <property type="entry name" value="FN3"/>
    <property type="match status" value="4"/>
</dbReference>
<dbReference type="SMART" id="SM00409">
    <property type="entry name" value="IG"/>
    <property type="match status" value="5"/>
</dbReference>
<feature type="domain" description="Fibronectin type-III" evidence="8">
    <location>
        <begin position="90"/>
        <end position="192"/>
    </location>
</feature>
<keyword evidence="4" id="KW-0677">Repeat</keyword>
<dbReference type="PANTHER" id="PTHR14340:SF13">
    <property type="entry name" value="TITIN"/>
    <property type="match status" value="1"/>
</dbReference>
<proteinExistence type="inferred from homology"/>
<evidence type="ECO:0000259" key="7">
    <source>
        <dbReference type="PROSITE" id="PS50835"/>
    </source>
</evidence>
<keyword evidence="5" id="KW-0393">Immunoglobulin domain</keyword>
<comment type="similarity">
    <text evidence="2">Belongs to the protein kinase superfamily. CAMK Ser/Thr protein kinase family.</text>
</comment>
<dbReference type="InterPro" id="IPR003961">
    <property type="entry name" value="FN3_dom"/>
</dbReference>
<dbReference type="InterPro" id="IPR003599">
    <property type="entry name" value="Ig_sub"/>
</dbReference>
<dbReference type="Pfam" id="PF07679">
    <property type="entry name" value="I-set"/>
    <property type="match status" value="5"/>
</dbReference>
<dbReference type="FunFam" id="2.60.40.10:FF:000673">
    <property type="entry name" value="Titin a"/>
    <property type="match status" value="1"/>
</dbReference>
<dbReference type="GO" id="GO:0048738">
    <property type="term" value="P:cardiac muscle tissue development"/>
    <property type="evidence" value="ECO:0007669"/>
    <property type="project" value="TreeGrafter"/>
</dbReference>
<dbReference type="SUPFAM" id="SSF48726">
    <property type="entry name" value="Immunoglobulin"/>
    <property type="match status" value="5"/>
</dbReference>
<dbReference type="Ensembl" id="ENSPKIT00000026132.1">
    <property type="protein sequence ID" value="ENSPKIP00000002191.1"/>
    <property type="gene ID" value="ENSPKIG00000020124.1"/>
</dbReference>
<dbReference type="InterPro" id="IPR036179">
    <property type="entry name" value="Ig-like_dom_sf"/>
</dbReference>
<dbReference type="CDD" id="cd05748">
    <property type="entry name" value="Ig_Titin_like"/>
    <property type="match status" value="1"/>
</dbReference>
<dbReference type="CDD" id="cd00096">
    <property type="entry name" value="Ig"/>
    <property type="match status" value="1"/>
</dbReference>
<evidence type="ECO:0000256" key="6">
    <source>
        <dbReference type="SAM" id="MobiDB-lite"/>
    </source>
</evidence>
<dbReference type="CDD" id="cd00063">
    <property type="entry name" value="FN3"/>
    <property type="match status" value="4"/>
</dbReference>
<feature type="domain" description="Fibronectin type-III" evidence="8">
    <location>
        <begin position="648"/>
        <end position="741"/>
    </location>
</feature>
<keyword evidence="3" id="KW-0963">Cytoplasm</keyword>